<dbReference type="EMBL" id="OC954395">
    <property type="protein sequence ID" value="CAD7664601.1"/>
    <property type="molecule type" value="Genomic_DNA"/>
</dbReference>
<dbReference type="AlphaFoldDB" id="A0A7R9R0R5"/>
<dbReference type="PANTHER" id="PTHR10165:SF174">
    <property type="entry name" value="PHOSPHATIDIC ACID PHOSPHATASE TYPE 2_HALOPEROXIDASE DOMAIN-CONTAINING PROTEIN"/>
    <property type="match status" value="1"/>
</dbReference>
<keyword evidence="1" id="KW-0472">Membrane</keyword>
<dbReference type="GO" id="GO:0005886">
    <property type="term" value="C:plasma membrane"/>
    <property type="evidence" value="ECO:0007669"/>
    <property type="project" value="TreeGrafter"/>
</dbReference>
<proteinExistence type="predicted"/>
<dbReference type="SUPFAM" id="SSF48317">
    <property type="entry name" value="Acid phosphatase/Vanadium-dependent haloperoxidase"/>
    <property type="match status" value="1"/>
</dbReference>
<keyword evidence="1" id="KW-1133">Transmembrane helix</keyword>
<dbReference type="OrthoDB" id="8907274at2759"/>
<accession>A0A7R9R0R5</accession>
<evidence type="ECO:0000256" key="1">
    <source>
        <dbReference type="SAM" id="Phobius"/>
    </source>
</evidence>
<dbReference type="GO" id="GO:0046839">
    <property type="term" value="P:phospholipid dephosphorylation"/>
    <property type="evidence" value="ECO:0007669"/>
    <property type="project" value="TreeGrafter"/>
</dbReference>
<dbReference type="InterPro" id="IPR043216">
    <property type="entry name" value="PAP-like"/>
</dbReference>
<dbReference type="GO" id="GO:0008195">
    <property type="term" value="F:phosphatidate phosphatase activity"/>
    <property type="evidence" value="ECO:0007669"/>
    <property type="project" value="TreeGrafter"/>
</dbReference>
<sequence length="131" mass="14697">MRVNVKVILGVVVVLAIVTLGIEPRNNGFYCNDQSIRHPFLALQIPLSQLMVTCFTLPIVIVVVIENMIKTMPQSAVKSIIYHNIIAFIFGLIINFLVVMLAKNMFGRLRPHTISFCNANHYCSEGNHNSN</sequence>
<dbReference type="GO" id="GO:0006644">
    <property type="term" value="P:phospholipid metabolic process"/>
    <property type="evidence" value="ECO:0007669"/>
    <property type="project" value="InterPro"/>
</dbReference>
<protein>
    <submittedName>
        <fullName evidence="2">Uncharacterized protein</fullName>
    </submittedName>
</protein>
<keyword evidence="1" id="KW-0812">Transmembrane</keyword>
<gene>
    <name evidence="2" type="ORF">ONB1V03_LOCUS21159</name>
</gene>
<dbReference type="PANTHER" id="PTHR10165">
    <property type="entry name" value="LIPID PHOSPHATE PHOSPHATASE"/>
    <property type="match status" value="1"/>
</dbReference>
<name>A0A7R9R0R5_9ACAR</name>
<organism evidence="2">
    <name type="scientific">Oppiella nova</name>
    <dbReference type="NCBI Taxonomy" id="334625"/>
    <lineage>
        <taxon>Eukaryota</taxon>
        <taxon>Metazoa</taxon>
        <taxon>Ecdysozoa</taxon>
        <taxon>Arthropoda</taxon>
        <taxon>Chelicerata</taxon>
        <taxon>Arachnida</taxon>
        <taxon>Acari</taxon>
        <taxon>Acariformes</taxon>
        <taxon>Sarcoptiformes</taxon>
        <taxon>Oribatida</taxon>
        <taxon>Brachypylina</taxon>
        <taxon>Oppioidea</taxon>
        <taxon>Oppiidae</taxon>
        <taxon>Oppiella</taxon>
    </lineage>
</organism>
<dbReference type="InterPro" id="IPR036938">
    <property type="entry name" value="PAP2/HPO_sf"/>
</dbReference>
<dbReference type="Gene3D" id="1.20.144.10">
    <property type="entry name" value="Phosphatidic acid phosphatase type 2/haloperoxidase"/>
    <property type="match status" value="1"/>
</dbReference>
<reference evidence="2" key="1">
    <citation type="submission" date="2020-11" db="EMBL/GenBank/DDBJ databases">
        <authorList>
            <person name="Tran Van P."/>
        </authorList>
    </citation>
    <scope>NUCLEOTIDE SEQUENCE</scope>
</reference>
<feature type="transmembrane region" description="Helical" evidence="1">
    <location>
        <begin position="81"/>
        <end position="102"/>
    </location>
</feature>
<keyword evidence="3" id="KW-1185">Reference proteome</keyword>
<feature type="transmembrane region" description="Helical" evidence="1">
    <location>
        <begin position="45"/>
        <end position="69"/>
    </location>
</feature>
<dbReference type="Proteomes" id="UP000728032">
    <property type="component" value="Unassembled WGS sequence"/>
</dbReference>
<dbReference type="GO" id="GO:0007165">
    <property type="term" value="P:signal transduction"/>
    <property type="evidence" value="ECO:0007669"/>
    <property type="project" value="TreeGrafter"/>
</dbReference>
<evidence type="ECO:0000313" key="3">
    <source>
        <dbReference type="Proteomes" id="UP000728032"/>
    </source>
</evidence>
<feature type="non-terminal residue" evidence="2">
    <location>
        <position position="131"/>
    </location>
</feature>
<evidence type="ECO:0000313" key="2">
    <source>
        <dbReference type="EMBL" id="CAD7664601.1"/>
    </source>
</evidence>
<dbReference type="EMBL" id="CAJPVJ010039570">
    <property type="protein sequence ID" value="CAG2181738.1"/>
    <property type="molecule type" value="Genomic_DNA"/>
</dbReference>